<evidence type="ECO:0000259" key="3">
    <source>
        <dbReference type="Pfam" id="PF08719"/>
    </source>
</evidence>
<dbReference type="NCBIfam" id="TIGR02464">
    <property type="entry name" value="ribofla_fusion"/>
    <property type="match status" value="1"/>
</dbReference>
<feature type="domain" description="NADAR" evidence="3">
    <location>
        <begin position="4"/>
        <end position="144"/>
    </location>
</feature>
<protein>
    <submittedName>
        <fullName evidence="4">Uncharacterized domain</fullName>
    </submittedName>
</protein>
<dbReference type="Gene3D" id="1.10.357.40">
    <property type="entry name" value="YbiA-like"/>
    <property type="match status" value="1"/>
</dbReference>
<dbReference type="CDD" id="cd15457">
    <property type="entry name" value="NADAR"/>
    <property type="match status" value="1"/>
</dbReference>
<gene>
    <name evidence="4" type="ORF">N44_02342</name>
</gene>
<evidence type="ECO:0000313" key="4">
    <source>
        <dbReference type="EMBL" id="GAL91629.1"/>
    </source>
</evidence>
<dbReference type="RefSeq" id="WP_045356778.1">
    <property type="nucleotide sequence ID" value="NZ_BBPA01000007.1"/>
</dbReference>
<dbReference type="AlphaFoldDB" id="A0A0A1VPT1"/>
<dbReference type="InterPro" id="IPR012816">
    <property type="entry name" value="NADAR"/>
</dbReference>
<proteinExistence type="predicted"/>
<accession>A0A0A1VPT1</accession>
<comment type="catalytic activity">
    <reaction evidence="2">
        <text>2,5-diamino-6-hydroxy-4-(5-phosphoribosylamino)-pyrimidine + H2O = 2,5,6-triamino-4-hydroxypyrimidine + D-ribose 5-phosphate</text>
        <dbReference type="Rhea" id="RHEA:23436"/>
        <dbReference type="ChEBI" id="CHEBI:15377"/>
        <dbReference type="ChEBI" id="CHEBI:58614"/>
        <dbReference type="ChEBI" id="CHEBI:78346"/>
        <dbReference type="ChEBI" id="CHEBI:137796"/>
    </reaction>
</comment>
<evidence type="ECO:0000256" key="1">
    <source>
        <dbReference type="ARBA" id="ARBA00000022"/>
    </source>
</evidence>
<reference evidence="5" key="1">
    <citation type="journal article" date="2015" name="Genome">
        <title>Whole Genome Sequence of the Non-Microcystin-Producing Microcystis aeruginosa Strain NIES-44.</title>
        <authorList>
            <person name="Okano K."/>
            <person name="Miyata N."/>
            <person name="Ozaki Y."/>
        </authorList>
    </citation>
    <scope>NUCLEOTIDE SEQUENCE [LARGE SCALE GENOMIC DNA]</scope>
    <source>
        <strain evidence="5">NIES-44</strain>
    </source>
</reference>
<sequence length="150" mass="17482">MTIYFFKETDPIYGCFSNFSDYGFELDGVWWPTSEHYFQAQKFAGTDHVEAIRQAVTPTEATKMGRDRNRPLRSDWEDVKDSIMQRGVLHKFQTNKEIRQVLLSTGDEQIIEEAPHEEYWGSGKDGNGKNRMGQILMAVRQELRQSQEIL</sequence>
<name>A0A0A1VPT1_MICAE</name>
<comment type="caution">
    <text evidence="4">The sequence shown here is derived from an EMBL/GenBank/DDBJ whole genome shotgun (WGS) entry which is preliminary data.</text>
</comment>
<dbReference type="SUPFAM" id="SSF143990">
    <property type="entry name" value="YbiA-like"/>
    <property type="match status" value="1"/>
</dbReference>
<evidence type="ECO:0000256" key="2">
    <source>
        <dbReference type="ARBA" id="ARBA00000751"/>
    </source>
</evidence>
<dbReference type="Pfam" id="PF08719">
    <property type="entry name" value="NADAR"/>
    <property type="match status" value="1"/>
</dbReference>
<dbReference type="InterPro" id="IPR037238">
    <property type="entry name" value="YbiA-like_sf"/>
</dbReference>
<evidence type="ECO:0000313" key="5">
    <source>
        <dbReference type="Proteomes" id="UP000030321"/>
    </source>
</evidence>
<dbReference type="EMBL" id="BBPA01000007">
    <property type="protein sequence ID" value="GAL91629.1"/>
    <property type="molecule type" value="Genomic_DNA"/>
</dbReference>
<comment type="catalytic activity">
    <reaction evidence="1">
        <text>5-amino-6-(5-phospho-D-ribosylamino)uracil + H2O = 5,6-diaminouracil + D-ribose 5-phosphate</text>
        <dbReference type="Rhea" id="RHEA:55020"/>
        <dbReference type="ChEBI" id="CHEBI:15377"/>
        <dbReference type="ChEBI" id="CHEBI:46252"/>
        <dbReference type="ChEBI" id="CHEBI:58453"/>
        <dbReference type="ChEBI" id="CHEBI:78346"/>
    </reaction>
</comment>
<dbReference type="Proteomes" id="UP000030321">
    <property type="component" value="Unassembled WGS sequence"/>
</dbReference>
<organism evidence="4 5">
    <name type="scientific">Microcystis aeruginosa NIES-44</name>
    <dbReference type="NCBI Taxonomy" id="449439"/>
    <lineage>
        <taxon>Bacteria</taxon>
        <taxon>Bacillati</taxon>
        <taxon>Cyanobacteriota</taxon>
        <taxon>Cyanophyceae</taxon>
        <taxon>Oscillatoriophycideae</taxon>
        <taxon>Chroococcales</taxon>
        <taxon>Microcystaceae</taxon>
        <taxon>Microcystis</taxon>
    </lineage>
</organism>